<comment type="subcellular location">
    <subcellularLocation>
        <location evidence="1">Membrane</location>
        <topology evidence="1">Multi-pass membrane protein</topology>
    </subcellularLocation>
</comment>
<feature type="transmembrane region" description="Helical" evidence="6">
    <location>
        <begin position="460"/>
        <end position="483"/>
    </location>
</feature>
<dbReference type="EMBL" id="ML179036">
    <property type="protein sequence ID" value="THV07769.1"/>
    <property type="molecule type" value="Genomic_DNA"/>
</dbReference>
<protein>
    <submittedName>
        <fullName evidence="7">MFS general substrate transporter</fullName>
    </submittedName>
</protein>
<reference evidence="7 8" key="1">
    <citation type="journal article" date="2019" name="Nat. Ecol. Evol.">
        <title>Megaphylogeny resolves global patterns of mushroom evolution.</title>
        <authorList>
            <person name="Varga T."/>
            <person name="Krizsan K."/>
            <person name="Foldi C."/>
            <person name="Dima B."/>
            <person name="Sanchez-Garcia M."/>
            <person name="Sanchez-Ramirez S."/>
            <person name="Szollosi G.J."/>
            <person name="Szarkandi J.G."/>
            <person name="Papp V."/>
            <person name="Albert L."/>
            <person name="Andreopoulos W."/>
            <person name="Angelini C."/>
            <person name="Antonin V."/>
            <person name="Barry K.W."/>
            <person name="Bougher N.L."/>
            <person name="Buchanan P."/>
            <person name="Buyck B."/>
            <person name="Bense V."/>
            <person name="Catcheside P."/>
            <person name="Chovatia M."/>
            <person name="Cooper J."/>
            <person name="Damon W."/>
            <person name="Desjardin D."/>
            <person name="Finy P."/>
            <person name="Geml J."/>
            <person name="Haridas S."/>
            <person name="Hughes K."/>
            <person name="Justo A."/>
            <person name="Karasinski D."/>
            <person name="Kautmanova I."/>
            <person name="Kiss B."/>
            <person name="Kocsube S."/>
            <person name="Kotiranta H."/>
            <person name="LaButti K.M."/>
            <person name="Lechner B.E."/>
            <person name="Liimatainen K."/>
            <person name="Lipzen A."/>
            <person name="Lukacs Z."/>
            <person name="Mihaltcheva S."/>
            <person name="Morgado L.N."/>
            <person name="Niskanen T."/>
            <person name="Noordeloos M.E."/>
            <person name="Ohm R.A."/>
            <person name="Ortiz-Santana B."/>
            <person name="Ovrebo C."/>
            <person name="Racz N."/>
            <person name="Riley R."/>
            <person name="Savchenko A."/>
            <person name="Shiryaev A."/>
            <person name="Soop K."/>
            <person name="Spirin V."/>
            <person name="Szebenyi C."/>
            <person name="Tomsovsky M."/>
            <person name="Tulloss R.E."/>
            <person name="Uehling J."/>
            <person name="Grigoriev I.V."/>
            <person name="Vagvolgyi C."/>
            <person name="Papp T."/>
            <person name="Martin F.M."/>
            <person name="Miettinen O."/>
            <person name="Hibbett D.S."/>
            <person name="Nagy L.G."/>
        </authorList>
    </citation>
    <scope>NUCLEOTIDE SEQUENCE [LARGE SCALE GENOMIC DNA]</scope>
    <source>
        <strain evidence="7 8">CBS 962.96</strain>
    </source>
</reference>
<evidence type="ECO:0000256" key="6">
    <source>
        <dbReference type="SAM" id="Phobius"/>
    </source>
</evidence>
<feature type="transmembrane region" description="Helical" evidence="6">
    <location>
        <begin position="228"/>
        <end position="248"/>
    </location>
</feature>
<sequence>MSSSEHETTETSPLLGAQTHTDENHAWYSPKRYPPAVLITPVALAFRLASTLPSTTTIYIVQQVVCRQYYLANDPDRIPPAGPMPDELCDAPSVQKIFSASMTVLTVLTGVGSLIAYSVLNHFTSRYGRKPGLLLTIGLQILSVSSLITSTYVPPMVELALLILWILAECVSTLSVGAFLVNLYVVDSISETTRTAALSSVYGWTVLGGAISFSVGGTLTTRSHNVLLVFWLAVSIMIVNFLYVLFVLPESFSEEKRLQLQKERAEERAKRLNQTGSNFVNRLQHALASPFEPLQALKPTVDTKTGKRNWRLIVCAIHGFLAEFGTYSAVTNMITYSTAVFNYKPATTGYLLTVTSLVSVGVLTVLIPAVVHVLRPLYRRRQSTPRDNLVSRDRLDIHVTMGSLVFEAASSIAYGQATNLAGHVVAIVLWGFGAGRSPVFRSIVAASVEPLKQGRTLAAIEMLSSIGSSLSPVMMGSILTATISTTPSLVFWVNGIILLIGSSVLFLIQEPPQFETIESSEGTRAGEDH</sequence>
<dbReference type="Gene3D" id="1.20.1250.20">
    <property type="entry name" value="MFS general substrate transporter like domains"/>
    <property type="match status" value="2"/>
</dbReference>
<dbReference type="GO" id="GO:0022857">
    <property type="term" value="F:transmembrane transporter activity"/>
    <property type="evidence" value="ECO:0007669"/>
    <property type="project" value="InterPro"/>
</dbReference>
<dbReference type="OrthoDB" id="3026777at2759"/>
<dbReference type="PANTHER" id="PTHR23507">
    <property type="entry name" value="ZGC:174356"/>
    <property type="match status" value="1"/>
</dbReference>
<feature type="transmembrane region" description="Helical" evidence="6">
    <location>
        <begin position="350"/>
        <end position="374"/>
    </location>
</feature>
<feature type="transmembrane region" description="Helical" evidence="6">
    <location>
        <begin position="197"/>
        <end position="216"/>
    </location>
</feature>
<feature type="transmembrane region" description="Helical" evidence="6">
    <location>
        <begin position="159"/>
        <end position="185"/>
    </location>
</feature>
<dbReference type="AlphaFoldDB" id="A0A4S8MYF9"/>
<feature type="transmembrane region" description="Helical" evidence="6">
    <location>
        <begin position="312"/>
        <end position="330"/>
    </location>
</feature>
<dbReference type="InterPro" id="IPR036259">
    <property type="entry name" value="MFS_trans_sf"/>
</dbReference>
<dbReference type="InterPro" id="IPR011701">
    <property type="entry name" value="MFS"/>
</dbReference>
<evidence type="ECO:0000256" key="5">
    <source>
        <dbReference type="SAM" id="MobiDB-lite"/>
    </source>
</evidence>
<evidence type="ECO:0000313" key="8">
    <source>
        <dbReference type="Proteomes" id="UP000297245"/>
    </source>
</evidence>
<proteinExistence type="predicted"/>
<feature type="transmembrane region" description="Helical" evidence="6">
    <location>
        <begin position="489"/>
        <end position="508"/>
    </location>
</feature>
<organism evidence="7 8">
    <name type="scientific">Dendrothele bispora (strain CBS 962.96)</name>
    <dbReference type="NCBI Taxonomy" id="1314807"/>
    <lineage>
        <taxon>Eukaryota</taxon>
        <taxon>Fungi</taxon>
        <taxon>Dikarya</taxon>
        <taxon>Basidiomycota</taxon>
        <taxon>Agaricomycotina</taxon>
        <taxon>Agaricomycetes</taxon>
        <taxon>Agaricomycetidae</taxon>
        <taxon>Agaricales</taxon>
        <taxon>Agaricales incertae sedis</taxon>
        <taxon>Dendrothele</taxon>
    </lineage>
</organism>
<evidence type="ECO:0000256" key="1">
    <source>
        <dbReference type="ARBA" id="ARBA00004141"/>
    </source>
</evidence>
<evidence type="ECO:0000313" key="7">
    <source>
        <dbReference type="EMBL" id="THV07769.1"/>
    </source>
</evidence>
<gene>
    <name evidence="7" type="ORF">K435DRAFT_708788</name>
</gene>
<keyword evidence="3 6" id="KW-1133">Transmembrane helix</keyword>
<keyword evidence="4 6" id="KW-0472">Membrane</keyword>
<feature type="transmembrane region" description="Helical" evidence="6">
    <location>
        <begin position="132"/>
        <end position="153"/>
    </location>
</feature>
<dbReference type="GO" id="GO:0016020">
    <property type="term" value="C:membrane"/>
    <property type="evidence" value="ECO:0007669"/>
    <property type="project" value="UniProtKB-SubCell"/>
</dbReference>
<feature type="transmembrane region" description="Helical" evidence="6">
    <location>
        <begin position="97"/>
        <end position="120"/>
    </location>
</feature>
<evidence type="ECO:0000256" key="2">
    <source>
        <dbReference type="ARBA" id="ARBA00022692"/>
    </source>
</evidence>
<dbReference type="Proteomes" id="UP000297245">
    <property type="component" value="Unassembled WGS sequence"/>
</dbReference>
<evidence type="ECO:0000256" key="4">
    <source>
        <dbReference type="ARBA" id="ARBA00023136"/>
    </source>
</evidence>
<keyword evidence="2 6" id="KW-0812">Transmembrane</keyword>
<keyword evidence="8" id="KW-1185">Reference proteome</keyword>
<dbReference type="SUPFAM" id="SSF103473">
    <property type="entry name" value="MFS general substrate transporter"/>
    <property type="match status" value="1"/>
</dbReference>
<name>A0A4S8MYF9_DENBC</name>
<dbReference type="Pfam" id="PF07690">
    <property type="entry name" value="MFS_1"/>
    <property type="match status" value="2"/>
</dbReference>
<feature type="region of interest" description="Disordered" evidence="5">
    <location>
        <begin position="1"/>
        <end position="20"/>
    </location>
</feature>
<accession>A0A4S8MYF9</accession>
<dbReference type="PANTHER" id="PTHR23507:SF1">
    <property type="entry name" value="FI18259P1-RELATED"/>
    <property type="match status" value="1"/>
</dbReference>
<evidence type="ECO:0000256" key="3">
    <source>
        <dbReference type="ARBA" id="ARBA00022989"/>
    </source>
</evidence>